<keyword evidence="2 6" id="KW-0328">Glycosyltransferase</keyword>
<comment type="catalytic activity">
    <reaction evidence="6">
        <text>a thymidine in DNA + NAD(+) = an N-(ADP-alpha-D-ribosyl)-thymidine in DNA + nicotinamide + H(+)</text>
        <dbReference type="Rhea" id="RHEA:71651"/>
        <dbReference type="Rhea" id="RHEA-COMP:13556"/>
        <dbReference type="Rhea" id="RHEA-COMP:18051"/>
        <dbReference type="ChEBI" id="CHEBI:15378"/>
        <dbReference type="ChEBI" id="CHEBI:17154"/>
        <dbReference type="ChEBI" id="CHEBI:57540"/>
        <dbReference type="ChEBI" id="CHEBI:137386"/>
        <dbReference type="ChEBI" id="CHEBI:191199"/>
    </reaction>
</comment>
<dbReference type="OrthoDB" id="9813972at2"/>
<feature type="compositionally biased region" description="Basic and acidic residues" evidence="7">
    <location>
        <begin position="13"/>
        <end position="28"/>
    </location>
</feature>
<comment type="caution">
    <text evidence="9">The sequence shown here is derived from an EMBL/GenBank/DDBJ whole genome shotgun (WGS) entry which is preliminary data.</text>
</comment>
<proteinExistence type="inferred from homology"/>
<evidence type="ECO:0000256" key="4">
    <source>
        <dbReference type="ARBA" id="ARBA00022695"/>
    </source>
</evidence>
<keyword evidence="4 6" id="KW-0548">Nucleotidyltransferase</keyword>
<feature type="region of interest" description="Disordered" evidence="7">
    <location>
        <begin position="57"/>
        <end position="88"/>
    </location>
</feature>
<organism evidence="9 10">
    <name type="scientific">Agromyces albus</name>
    <dbReference type="NCBI Taxonomy" id="205332"/>
    <lineage>
        <taxon>Bacteria</taxon>
        <taxon>Bacillati</taxon>
        <taxon>Actinomycetota</taxon>
        <taxon>Actinomycetes</taxon>
        <taxon>Micrococcales</taxon>
        <taxon>Microbacteriaceae</taxon>
        <taxon>Agromyces</taxon>
    </lineage>
</organism>
<evidence type="ECO:0000256" key="1">
    <source>
        <dbReference type="ARBA" id="ARBA00022649"/>
    </source>
</evidence>
<feature type="active site" description="Proton acceptor" evidence="6">
    <location>
        <position position="144"/>
    </location>
</feature>
<keyword evidence="3 6" id="KW-0808">Transferase</keyword>
<feature type="binding site" evidence="6">
    <location>
        <begin position="106"/>
        <end position="108"/>
    </location>
    <ligand>
        <name>NAD(+)</name>
        <dbReference type="ChEBI" id="CHEBI:57540"/>
    </ligand>
</feature>
<feature type="region of interest" description="Disordered" evidence="7">
    <location>
        <begin position="1"/>
        <end position="28"/>
    </location>
</feature>
<dbReference type="Proteomes" id="UP000293865">
    <property type="component" value="Unassembled WGS sequence"/>
</dbReference>
<feature type="active site" evidence="6">
    <location>
        <position position="257"/>
    </location>
</feature>
<keyword evidence="5 6" id="KW-0238">DNA-binding</keyword>
<protein>
    <submittedName>
        <fullName evidence="9">DUF4433 domain-containing protein</fullName>
    </submittedName>
</protein>
<dbReference type="AlphaFoldDB" id="A0A4Q2L1Y0"/>
<dbReference type="InterPro" id="IPR029494">
    <property type="entry name" value="DarT"/>
</dbReference>
<evidence type="ECO:0000313" key="10">
    <source>
        <dbReference type="Proteomes" id="UP000293865"/>
    </source>
</evidence>
<sequence length="311" mass="33168">MADVPHEASGGRNVDKWSRAPPEREPRDEGFHLADECIHGFDDGLCAICFPPPEFEPAPKAAPLPRSGRATGTRPRRPPARVPGASRPTLLADAPQIDAKALRIYHVTHFDNLAPILHAGALLADAAGAKPVVDVSAPDAREFRRTATIDGTDAVVADYVPFLLTTDAHVWNAVRTATPDPRLAEETTKRAPADFVILVSSVAGALGDDAELPGAIVVTDADAAAGGALEASAWPEIQRALQRLHRDDEGARLHTAELLVRECLPLDNVALIAVANDPVRDRVRSALAAAGLRTRVAVYPPWFQPTPDDAE</sequence>
<keyword evidence="10" id="KW-1185">Reference proteome</keyword>
<feature type="domain" description="DarT" evidence="8">
    <location>
        <begin position="102"/>
        <end position="304"/>
    </location>
</feature>
<comment type="caution">
    <text evidence="6">Lacks conserved residue(s) required for the propagation of feature annotation.</text>
</comment>
<dbReference type="Pfam" id="PF14487">
    <property type="entry name" value="DarT"/>
    <property type="match status" value="1"/>
</dbReference>
<reference evidence="9 10" key="1">
    <citation type="submission" date="2019-01" db="EMBL/GenBank/DDBJ databases">
        <title>Agromyces.</title>
        <authorList>
            <person name="Li J."/>
        </authorList>
    </citation>
    <scope>NUCLEOTIDE SEQUENCE [LARGE SCALE GENOMIC DNA]</scope>
    <source>
        <strain evidence="9 10">DSM 15934</strain>
    </source>
</reference>
<dbReference type="GO" id="GO:0016757">
    <property type="term" value="F:glycosyltransferase activity"/>
    <property type="evidence" value="ECO:0007669"/>
    <property type="project" value="UniProtKB-UniRule"/>
</dbReference>
<comment type="similarity">
    <text evidence="6">Belongs to the DarT ADP-ribosyltransferase family.</text>
</comment>
<dbReference type="GO" id="GO:0016779">
    <property type="term" value="F:nucleotidyltransferase activity"/>
    <property type="evidence" value="ECO:0007669"/>
    <property type="project" value="UniProtKB-UniRule"/>
</dbReference>
<name>A0A4Q2L1Y0_9MICO</name>
<evidence type="ECO:0000256" key="7">
    <source>
        <dbReference type="SAM" id="MobiDB-lite"/>
    </source>
</evidence>
<evidence type="ECO:0000256" key="6">
    <source>
        <dbReference type="PROSITE-ProRule" id="PRU01362"/>
    </source>
</evidence>
<evidence type="ECO:0000256" key="5">
    <source>
        <dbReference type="ARBA" id="ARBA00023125"/>
    </source>
</evidence>
<evidence type="ECO:0000259" key="8">
    <source>
        <dbReference type="PROSITE" id="PS52018"/>
    </source>
</evidence>
<evidence type="ECO:0000256" key="3">
    <source>
        <dbReference type="ARBA" id="ARBA00022679"/>
    </source>
</evidence>
<feature type="compositionally biased region" description="Low complexity" evidence="7">
    <location>
        <begin position="63"/>
        <end position="73"/>
    </location>
</feature>
<dbReference type="PROSITE" id="PS52018">
    <property type="entry name" value="DART"/>
    <property type="match status" value="1"/>
</dbReference>
<keyword evidence="1 6" id="KW-1277">Toxin-antitoxin system</keyword>
<evidence type="ECO:0000256" key="2">
    <source>
        <dbReference type="ARBA" id="ARBA00022676"/>
    </source>
</evidence>
<gene>
    <name evidence="9" type="ORF">ESP51_05565</name>
</gene>
<dbReference type="GO" id="GO:0003677">
    <property type="term" value="F:DNA binding"/>
    <property type="evidence" value="ECO:0007669"/>
    <property type="project" value="UniProtKB-UniRule"/>
</dbReference>
<evidence type="ECO:0000313" key="9">
    <source>
        <dbReference type="EMBL" id="RXZ72084.1"/>
    </source>
</evidence>
<feature type="binding site" evidence="6">
    <location>
        <position position="123"/>
    </location>
    <ligand>
        <name>NAD(+)</name>
        <dbReference type="ChEBI" id="CHEBI:57540"/>
    </ligand>
</feature>
<dbReference type="EMBL" id="SDPN01000007">
    <property type="protein sequence ID" value="RXZ72084.1"/>
    <property type="molecule type" value="Genomic_DNA"/>
</dbReference>
<feature type="binding site" evidence="6">
    <location>
        <position position="144"/>
    </location>
    <ligand>
        <name>NAD(+)</name>
        <dbReference type="ChEBI" id="CHEBI:57540"/>
    </ligand>
</feature>
<accession>A0A4Q2L1Y0</accession>